<proteinExistence type="predicted"/>
<gene>
    <name evidence="2" type="ORF">Pcinc_042246</name>
</gene>
<keyword evidence="1" id="KW-0812">Transmembrane</keyword>
<evidence type="ECO:0000256" key="1">
    <source>
        <dbReference type="SAM" id="Phobius"/>
    </source>
</evidence>
<keyword evidence="1" id="KW-0472">Membrane</keyword>
<keyword evidence="3" id="KW-1185">Reference proteome</keyword>
<comment type="caution">
    <text evidence="2">The sequence shown here is derived from an EMBL/GenBank/DDBJ whole genome shotgun (WGS) entry which is preliminary data.</text>
</comment>
<organism evidence="2 3">
    <name type="scientific">Petrolisthes cinctipes</name>
    <name type="common">Flat porcelain crab</name>
    <dbReference type="NCBI Taxonomy" id="88211"/>
    <lineage>
        <taxon>Eukaryota</taxon>
        <taxon>Metazoa</taxon>
        <taxon>Ecdysozoa</taxon>
        <taxon>Arthropoda</taxon>
        <taxon>Crustacea</taxon>
        <taxon>Multicrustacea</taxon>
        <taxon>Malacostraca</taxon>
        <taxon>Eumalacostraca</taxon>
        <taxon>Eucarida</taxon>
        <taxon>Decapoda</taxon>
        <taxon>Pleocyemata</taxon>
        <taxon>Anomura</taxon>
        <taxon>Galatheoidea</taxon>
        <taxon>Porcellanidae</taxon>
        <taxon>Petrolisthes</taxon>
    </lineage>
</organism>
<dbReference type="Proteomes" id="UP001286313">
    <property type="component" value="Unassembled WGS sequence"/>
</dbReference>
<protein>
    <submittedName>
        <fullName evidence="2">Uncharacterized protein</fullName>
    </submittedName>
</protein>
<feature type="transmembrane region" description="Helical" evidence="1">
    <location>
        <begin position="42"/>
        <end position="60"/>
    </location>
</feature>
<name>A0AAE1BLM9_PETCI</name>
<evidence type="ECO:0000313" key="2">
    <source>
        <dbReference type="EMBL" id="KAK3851080.1"/>
    </source>
</evidence>
<accession>A0AAE1BLM9</accession>
<dbReference type="AlphaFoldDB" id="A0AAE1BLM9"/>
<feature type="transmembrane region" description="Helical" evidence="1">
    <location>
        <begin position="80"/>
        <end position="102"/>
    </location>
</feature>
<evidence type="ECO:0000313" key="3">
    <source>
        <dbReference type="Proteomes" id="UP001286313"/>
    </source>
</evidence>
<dbReference type="EMBL" id="JAWQEG010008055">
    <property type="protein sequence ID" value="KAK3851080.1"/>
    <property type="molecule type" value="Genomic_DNA"/>
</dbReference>
<sequence>MTDVGDEDVCVVWGKFFFTLGRGLQTVTPSDRSTPHLVSSHTLKALFPVLGMVVVLVRMGRTVCGGEHLLHLWGPEGDGWNSVVVPLILLSSVALLGTFTVLDFTSYHPFFLLSSPCLCHPTTTLYLPTLSLAAPPTTYHCTVPPIPLPNPLQPYLPSPAYRLTSATLVCTSTLLTPV</sequence>
<reference evidence="2" key="1">
    <citation type="submission" date="2023-10" db="EMBL/GenBank/DDBJ databases">
        <title>Genome assemblies of two species of porcelain crab, Petrolisthes cinctipes and Petrolisthes manimaculis (Anomura: Porcellanidae).</title>
        <authorList>
            <person name="Angst P."/>
        </authorList>
    </citation>
    <scope>NUCLEOTIDE SEQUENCE</scope>
    <source>
        <strain evidence="2">PB745_01</strain>
        <tissue evidence="2">Gill</tissue>
    </source>
</reference>
<keyword evidence="1" id="KW-1133">Transmembrane helix</keyword>